<keyword evidence="1" id="KW-0472">Membrane</keyword>
<gene>
    <name evidence="2" type="ORF">EAH74_30670</name>
</gene>
<protein>
    <submittedName>
        <fullName evidence="2">Uncharacterized protein</fullName>
    </submittedName>
</protein>
<reference evidence="2 3" key="1">
    <citation type="journal article" date="2019" name="Environ. Microbiol.">
        <title>Species interactions and distinct microbial communities in high Arctic permafrost affected cryosols are associated with the CH4 and CO2 gas fluxes.</title>
        <authorList>
            <person name="Altshuler I."/>
            <person name="Hamel J."/>
            <person name="Turney S."/>
            <person name="Magnuson E."/>
            <person name="Levesque R."/>
            <person name="Greer C."/>
            <person name="Whyte L.G."/>
        </authorList>
    </citation>
    <scope>NUCLEOTIDE SEQUENCE [LARGE SCALE GENOMIC DNA]</scope>
    <source>
        <strain evidence="2 3">OWC5</strain>
    </source>
</reference>
<sequence>MDATQPLGPQVPHLPGFLFFIPVSSLITLVYGATALENAYENSGLKKPEWPSWKSLDKWFLSSGTHSPVRPSSIASINAMAEDTTALDLPTDTDSIWQSEHEWKGLLQAQLIRDPRSIAYWKTWLELDKELGCELLPACASSGEKVRIMVFSRLTRELGCSGSVLRMATYDWGNSEPDQLDSPLFEHNRIADTFAVVFRVCAWVVAEISVRDWEALLGAGLVDEILLKNLTPQFDEQSGHWSRPITEQLRALAADAGYHGDGRPSSFLGEILAGDDSDVSDKQRTLRRWEEPHPGKPRDSVITSLLKALQPLLSKHGGLWSSTSAQNRKFRFAWLNVVLLREMEKKNLPWWHIQEVFDTYEDEFRKARALLGKPLT</sequence>
<proteinExistence type="predicted"/>
<keyword evidence="1" id="KW-1133">Transmembrane helix</keyword>
<dbReference type="AlphaFoldDB" id="A0A502HQ42"/>
<feature type="transmembrane region" description="Helical" evidence="1">
    <location>
        <begin position="16"/>
        <end position="36"/>
    </location>
</feature>
<evidence type="ECO:0000256" key="1">
    <source>
        <dbReference type="SAM" id="Phobius"/>
    </source>
</evidence>
<name>A0A502HQ42_9PSED</name>
<evidence type="ECO:0000313" key="2">
    <source>
        <dbReference type="EMBL" id="TPG75496.1"/>
    </source>
</evidence>
<accession>A0A502HQ42</accession>
<dbReference type="Proteomes" id="UP000320914">
    <property type="component" value="Unassembled WGS sequence"/>
</dbReference>
<organism evidence="2 3">
    <name type="scientific">Pseudomonas mandelii</name>
    <dbReference type="NCBI Taxonomy" id="75612"/>
    <lineage>
        <taxon>Bacteria</taxon>
        <taxon>Pseudomonadati</taxon>
        <taxon>Pseudomonadota</taxon>
        <taxon>Gammaproteobacteria</taxon>
        <taxon>Pseudomonadales</taxon>
        <taxon>Pseudomonadaceae</taxon>
        <taxon>Pseudomonas</taxon>
    </lineage>
</organism>
<keyword evidence="1" id="KW-0812">Transmembrane</keyword>
<evidence type="ECO:0000313" key="3">
    <source>
        <dbReference type="Proteomes" id="UP000320914"/>
    </source>
</evidence>
<dbReference type="RefSeq" id="WP_140683927.1">
    <property type="nucleotide sequence ID" value="NZ_RCZA01000020.1"/>
</dbReference>
<dbReference type="EMBL" id="RCZA01000020">
    <property type="protein sequence ID" value="TPG75496.1"/>
    <property type="molecule type" value="Genomic_DNA"/>
</dbReference>
<comment type="caution">
    <text evidence="2">The sequence shown here is derived from an EMBL/GenBank/DDBJ whole genome shotgun (WGS) entry which is preliminary data.</text>
</comment>